<evidence type="ECO:0000313" key="1">
    <source>
        <dbReference type="EMBL" id="WWQ67264.1"/>
    </source>
</evidence>
<organism evidence="1 2">
    <name type="scientific">Streptomyces citrinus</name>
    <dbReference type="NCBI Taxonomy" id="3118173"/>
    <lineage>
        <taxon>Bacteria</taxon>
        <taxon>Bacillati</taxon>
        <taxon>Actinomycetota</taxon>
        <taxon>Actinomycetes</taxon>
        <taxon>Kitasatosporales</taxon>
        <taxon>Streptomycetaceae</taxon>
        <taxon>Streptomyces</taxon>
    </lineage>
</organism>
<proteinExistence type="predicted"/>
<reference evidence="1" key="1">
    <citation type="journal article" date="2025" name="Int. J. Syst. Evol. Microbiol.">
        <title>Streptomyces citrinus sp. nov., with yellow diffusible pigment.</title>
        <authorList>
            <person name="He Y."/>
            <person name="Yang E."/>
            <person name="Xu J."/>
            <person name="Sun Y."/>
            <person name="Sun L."/>
        </authorList>
    </citation>
    <scope>NUCLEOTIDE SEQUENCE</scope>
    <source>
        <strain evidence="1">Q6</strain>
    </source>
</reference>
<gene>
    <name evidence="1" type="ORF">V2W30_30665</name>
</gene>
<evidence type="ECO:0000313" key="2">
    <source>
        <dbReference type="Proteomes" id="UP001432251"/>
    </source>
</evidence>
<keyword evidence="2" id="KW-1185">Reference proteome</keyword>
<name>A0ACD5AK57_9ACTN</name>
<sequence length="437" mass="45968">MTVISPRSRPAPTRSRPVGRRAWVVTFLLLAFMLLNFADKAVLGFAGVEFKRDLGISAEQFGVLQSSFFWLFAVGAVLLGALTARFKARWLVAALMFLWVAAMVPLLGPVGFGTVLACRIVLGFAEGPAYALATHVVHSWFPPEKRGLPGGLVTAGASIGPLLAAPLLTWVIARWSWHTAFGVLVVAGALWLVAWLTLGKDAPEAGPEASVFTAEALPVEAPLRVLVGTRTVIGIALLTAFAYLATTLKVAWLPLYLNEGLGYGTVTSGWLVTVPYGVAAVAAVSAGLLSNRLTARGVSRRVTRGWLAGGLVMLAGASMYLFTVIDDRPLQMVFISLAFSMNSAAYGVAFIAVGDVVHPEQRGAVMGGLAAFYSLAGILAPLLLGHLVDAAPSAEIGYGNGFGLTGALMVAGGAVAVYLVRPERDLARIRERVGGTR</sequence>
<dbReference type="EMBL" id="CP146022">
    <property type="protein sequence ID" value="WWQ67264.1"/>
    <property type="molecule type" value="Genomic_DNA"/>
</dbReference>
<protein>
    <submittedName>
        <fullName evidence="1">MFS transporter</fullName>
    </submittedName>
</protein>
<accession>A0ACD5AK57</accession>
<dbReference type="Proteomes" id="UP001432251">
    <property type="component" value="Chromosome"/>
</dbReference>